<organism evidence="1 2">
    <name type="scientific">Armillaria borealis</name>
    <dbReference type="NCBI Taxonomy" id="47425"/>
    <lineage>
        <taxon>Eukaryota</taxon>
        <taxon>Fungi</taxon>
        <taxon>Dikarya</taxon>
        <taxon>Basidiomycota</taxon>
        <taxon>Agaricomycotina</taxon>
        <taxon>Agaricomycetes</taxon>
        <taxon>Agaricomycetidae</taxon>
        <taxon>Agaricales</taxon>
        <taxon>Marasmiineae</taxon>
        <taxon>Physalacriaceae</taxon>
        <taxon>Armillaria</taxon>
    </lineage>
</organism>
<comment type="caution">
    <text evidence="1">The sequence shown here is derived from an EMBL/GenBank/DDBJ whole genome shotgun (WGS) entry which is preliminary data.</text>
</comment>
<sequence length="164" mass="18080">MDGETGLLSACCIAMMARHKLHASRGCTRSAYKDMKFIVRSWFCATINESINSQLGRKDTSNEPLYIADISKASISIGEEDFVLLCGRGNHGVFCLYGGTTSEACLYSKLSPLPKISTIDLVVSEARFRIQCLHAFLRPLSFPHAPILRPPKPCLLRNLLMSVG</sequence>
<evidence type="ECO:0000313" key="1">
    <source>
        <dbReference type="EMBL" id="KAK0438375.1"/>
    </source>
</evidence>
<keyword evidence="2" id="KW-1185">Reference proteome</keyword>
<protein>
    <submittedName>
        <fullName evidence="1">Uncharacterized protein</fullName>
    </submittedName>
</protein>
<name>A0AA39JAG0_9AGAR</name>
<dbReference type="Proteomes" id="UP001175226">
    <property type="component" value="Unassembled WGS sequence"/>
</dbReference>
<reference evidence="1" key="1">
    <citation type="submission" date="2023-06" db="EMBL/GenBank/DDBJ databases">
        <authorList>
            <consortium name="Lawrence Berkeley National Laboratory"/>
            <person name="Ahrendt S."/>
            <person name="Sahu N."/>
            <person name="Indic B."/>
            <person name="Wong-Bajracharya J."/>
            <person name="Merenyi Z."/>
            <person name="Ke H.-M."/>
            <person name="Monk M."/>
            <person name="Kocsube S."/>
            <person name="Drula E."/>
            <person name="Lipzen A."/>
            <person name="Balint B."/>
            <person name="Henrissat B."/>
            <person name="Andreopoulos B."/>
            <person name="Martin F.M."/>
            <person name="Harder C.B."/>
            <person name="Rigling D."/>
            <person name="Ford K.L."/>
            <person name="Foster G.D."/>
            <person name="Pangilinan J."/>
            <person name="Papanicolaou A."/>
            <person name="Barry K."/>
            <person name="LaButti K."/>
            <person name="Viragh M."/>
            <person name="Koriabine M."/>
            <person name="Yan M."/>
            <person name="Riley R."/>
            <person name="Champramary S."/>
            <person name="Plett K.L."/>
            <person name="Tsai I.J."/>
            <person name="Slot J."/>
            <person name="Sipos G."/>
            <person name="Plett J."/>
            <person name="Nagy L.G."/>
            <person name="Grigoriev I.V."/>
        </authorList>
    </citation>
    <scope>NUCLEOTIDE SEQUENCE</scope>
    <source>
        <strain evidence="1">FPL87.14</strain>
    </source>
</reference>
<dbReference type="EMBL" id="JAUEPT010000043">
    <property type="protein sequence ID" value="KAK0438375.1"/>
    <property type="molecule type" value="Genomic_DNA"/>
</dbReference>
<gene>
    <name evidence="1" type="ORF">EV421DRAFT_962362</name>
</gene>
<accession>A0AA39JAG0</accession>
<proteinExistence type="predicted"/>
<dbReference type="AlphaFoldDB" id="A0AA39JAG0"/>
<evidence type="ECO:0000313" key="2">
    <source>
        <dbReference type="Proteomes" id="UP001175226"/>
    </source>
</evidence>